<evidence type="ECO:0000259" key="1">
    <source>
        <dbReference type="Pfam" id="PF06985"/>
    </source>
</evidence>
<sequence>DYDFIRAQLDICKVGHGQECNPSMTGKHTLRVIDCRSRRLTTVNPDEPYICLSYVWGSGNMQDAREFGDKLPASVPKTVEDAMFVAITLGIPYLWVDRYCIDQGNHEEKHRIIQNMNRIYEQAEVTIIAAIGDDPNHGLPGVRGTLRERPLTLEIGGATFVSVEDTTNEIMKTKWWSRGWTYQEMLLSRRRLVFTKTQMYLQCRKIYCMETLHPDFTASDTEPFPTYQCFPSQGIGQSIVDLSSRLEEYYQRELSFDTDSILAFDGIINAFDELK</sequence>
<dbReference type="Pfam" id="PF06985">
    <property type="entry name" value="HET"/>
    <property type="match status" value="1"/>
</dbReference>
<dbReference type="EMBL" id="KB445589">
    <property type="protein sequence ID" value="EMD85443.1"/>
    <property type="molecule type" value="Genomic_DNA"/>
</dbReference>
<reference evidence="3" key="2">
    <citation type="journal article" date="2013" name="PLoS Genet.">
        <title>Comparative genome structure, secondary metabolite, and effector coding capacity across Cochliobolus pathogens.</title>
        <authorList>
            <person name="Condon B.J."/>
            <person name="Leng Y."/>
            <person name="Wu D."/>
            <person name="Bushley K.E."/>
            <person name="Ohm R.A."/>
            <person name="Otillar R."/>
            <person name="Martin J."/>
            <person name="Schackwitz W."/>
            <person name="Grimwood J."/>
            <person name="MohdZainudin N."/>
            <person name="Xue C."/>
            <person name="Wang R."/>
            <person name="Manning V.A."/>
            <person name="Dhillon B."/>
            <person name="Tu Z.J."/>
            <person name="Steffenson B.J."/>
            <person name="Salamov A."/>
            <person name="Sun H."/>
            <person name="Lowry S."/>
            <person name="LaButti K."/>
            <person name="Han J."/>
            <person name="Copeland A."/>
            <person name="Lindquist E."/>
            <person name="Barry K."/>
            <person name="Schmutz J."/>
            <person name="Baker S.E."/>
            <person name="Ciuffetti L.M."/>
            <person name="Grigoriev I.V."/>
            <person name="Zhong S."/>
            <person name="Turgeon B.G."/>
        </authorList>
    </citation>
    <scope>NUCLEOTIDE SEQUENCE [LARGE SCALE GENOMIC DNA]</scope>
    <source>
        <strain evidence="3">C5 / ATCC 48332 / race O</strain>
    </source>
</reference>
<evidence type="ECO:0000313" key="3">
    <source>
        <dbReference type="Proteomes" id="UP000016936"/>
    </source>
</evidence>
<dbReference type="STRING" id="701091.M2UBS2"/>
<protein>
    <recommendedName>
        <fullName evidence="1">Heterokaryon incompatibility domain-containing protein</fullName>
    </recommendedName>
</protein>
<feature type="domain" description="Heterokaryon incompatibility" evidence="1">
    <location>
        <begin position="49"/>
        <end position="184"/>
    </location>
</feature>
<dbReference type="eggNOG" id="ENOG502SMS3">
    <property type="taxonomic scope" value="Eukaryota"/>
</dbReference>
<dbReference type="OrthoDB" id="5428863at2759"/>
<feature type="non-terminal residue" evidence="2">
    <location>
        <position position="275"/>
    </location>
</feature>
<name>M2UBS2_COCH5</name>
<keyword evidence="3" id="KW-1185">Reference proteome</keyword>
<dbReference type="HOGENOM" id="CLU_002639_4_1_1"/>
<reference evidence="2 3" key="1">
    <citation type="journal article" date="2012" name="PLoS Pathog.">
        <title>Diverse lifestyles and strategies of plant pathogenesis encoded in the genomes of eighteen Dothideomycetes fungi.</title>
        <authorList>
            <person name="Ohm R.A."/>
            <person name="Feau N."/>
            <person name="Henrissat B."/>
            <person name="Schoch C.L."/>
            <person name="Horwitz B.A."/>
            <person name="Barry K.W."/>
            <person name="Condon B.J."/>
            <person name="Copeland A.C."/>
            <person name="Dhillon B."/>
            <person name="Glaser F."/>
            <person name="Hesse C.N."/>
            <person name="Kosti I."/>
            <person name="LaButti K."/>
            <person name="Lindquist E.A."/>
            <person name="Lucas S."/>
            <person name="Salamov A.A."/>
            <person name="Bradshaw R.E."/>
            <person name="Ciuffetti L."/>
            <person name="Hamelin R.C."/>
            <person name="Kema G.H.J."/>
            <person name="Lawrence C."/>
            <person name="Scott J.A."/>
            <person name="Spatafora J.W."/>
            <person name="Turgeon B.G."/>
            <person name="de Wit P.J.G.M."/>
            <person name="Zhong S."/>
            <person name="Goodwin S.B."/>
            <person name="Grigoriev I.V."/>
        </authorList>
    </citation>
    <scope>NUCLEOTIDE SEQUENCE [LARGE SCALE GENOMIC DNA]</scope>
    <source>
        <strain evidence="3">C5 / ATCC 48332 / race O</strain>
    </source>
</reference>
<dbReference type="AlphaFoldDB" id="M2UBS2"/>
<organism evidence="2 3">
    <name type="scientific">Cochliobolus heterostrophus (strain C5 / ATCC 48332 / race O)</name>
    <name type="common">Southern corn leaf blight fungus</name>
    <name type="synonym">Bipolaris maydis</name>
    <dbReference type="NCBI Taxonomy" id="701091"/>
    <lineage>
        <taxon>Eukaryota</taxon>
        <taxon>Fungi</taxon>
        <taxon>Dikarya</taxon>
        <taxon>Ascomycota</taxon>
        <taxon>Pezizomycotina</taxon>
        <taxon>Dothideomycetes</taxon>
        <taxon>Pleosporomycetidae</taxon>
        <taxon>Pleosporales</taxon>
        <taxon>Pleosporineae</taxon>
        <taxon>Pleosporaceae</taxon>
        <taxon>Bipolaris</taxon>
    </lineage>
</organism>
<dbReference type="Proteomes" id="UP000016936">
    <property type="component" value="Unassembled WGS sequence"/>
</dbReference>
<accession>M2UBS2</accession>
<proteinExistence type="predicted"/>
<dbReference type="PANTHER" id="PTHR33112:SF1">
    <property type="entry name" value="HETEROKARYON INCOMPATIBILITY DOMAIN-CONTAINING PROTEIN"/>
    <property type="match status" value="1"/>
</dbReference>
<dbReference type="InterPro" id="IPR010730">
    <property type="entry name" value="HET"/>
</dbReference>
<gene>
    <name evidence="2" type="ORF">COCHEDRAFT_38958</name>
</gene>
<feature type="non-terminal residue" evidence="2">
    <location>
        <position position="1"/>
    </location>
</feature>
<dbReference type="OMA" id="SAYSWRE"/>
<dbReference type="PANTHER" id="PTHR33112">
    <property type="entry name" value="DOMAIN PROTEIN, PUTATIVE-RELATED"/>
    <property type="match status" value="1"/>
</dbReference>
<evidence type="ECO:0000313" key="2">
    <source>
        <dbReference type="EMBL" id="EMD85443.1"/>
    </source>
</evidence>